<feature type="region of interest" description="Disordered" evidence="2">
    <location>
        <begin position="75"/>
        <end position="121"/>
    </location>
</feature>
<gene>
    <name evidence="4" type="ORF">NYPRO_LOCUS22989</name>
</gene>
<keyword evidence="5" id="KW-1185">Reference proteome</keyword>
<dbReference type="GO" id="GO:0000786">
    <property type="term" value="C:nucleosome"/>
    <property type="evidence" value="ECO:0007669"/>
    <property type="project" value="InterPro"/>
</dbReference>
<feature type="domain" description="Core Histone H2A/H2B/H3" evidence="3">
    <location>
        <begin position="22"/>
        <end position="75"/>
    </location>
</feature>
<evidence type="ECO:0000313" key="5">
    <source>
        <dbReference type="Proteomes" id="UP000645828"/>
    </source>
</evidence>
<dbReference type="EMBL" id="CAJHUB010000769">
    <property type="protein sequence ID" value="CAD7690195.1"/>
    <property type="molecule type" value="Genomic_DNA"/>
</dbReference>
<dbReference type="SMART" id="SM00427">
    <property type="entry name" value="H2B"/>
    <property type="match status" value="1"/>
</dbReference>
<protein>
    <submittedName>
        <fullName evidence="4">(raccoon dog) hypothetical protein</fullName>
    </submittedName>
</protein>
<sequence>MGAEHGQQPRSGGRRGPGSGNKKSKKHSQCKETYLTYTYKVLKQVRPEIGISSKATSIMNSFVNNVFARLAGKAARGPALGPEHPDDPGGQGGATSAAAWRAGQARVPGGTEAVPRYTSSK</sequence>
<dbReference type="GO" id="GO:0030527">
    <property type="term" value="F:structural constituent of chromatin"/>
    <property type="evidence" value="ECO:0007669"/>
    <property type="project" value="InterPro"/>
</dbReference>
<comment type="similarity">
    <text evidence="1">Belongs to the histone H2B family.</text>
</comment>
<evidence type="ECO:0000259" key="3">
    <source>
        <dbReference type="Pfam" id="PF00125"/>
    </source>
</evidence>
<proteinExistence type="inferred from homology"/>
<evidence type="ECO:0000256" key="2">
    <source>
        <dbReference type="SAM" id="MobiDB-lite"/>
    </source>
</evidence>
<dbReference type="Proteomes" id="UP000645828">
    <property type="component" value="Unassembled WGS sequence"/>
</dbReference>
<dbReference type="GO" id="GO:0046982">
    <property type="term" value="F:protein heterodimerization activity"/>
    <property type="evidence" value="ECO:0007669"/>
    <property type="project" value="InterPro"/>
</dbReference>
<comment type="caution">
    <text evidence="4">The sequence shown here is derived from an EMBL/GenBank/DDBJ whole genome shotgun (WGS) entry which is preliminary data.</text>
</comment>
<dbReference type="AlphaFoldDB" id="A0A811ZNC8"/>
<feature type="region of interest" description="Disordered" evidence="2">
    <location>
        <begin position="1"/>
        <end position="29"/>
    </location>
</feature>
<dbReference type="PRINTS" id="PR00621">
    <property type="entry name" value="HISTONEH2B"/>
</dbReference>
<dbReference type="InterPro" id="IPR000558">
    <property type="entry name" value="Histone_H2B"/>
</dbReference>
<organism evidence="4 5">
    <name type="scientific">Nyctereutes procyonoides</name>
    <name type="common">Raccoon dog</name>
    <name type="synonym">Canis procyonoides</name>
    <dbReference type="NCBI Taxonomy" id="34880"/>
    <lineage>
        <taxon>Eukaryota</taxon>
        <taxon>Metazoa</taxon>
        <taxon>Chordata</taxon>
        <taxon>Craniata</taxon>
        <taxon>Vertebrata</taxon>
        <taxon>Euteleostomi</taxon>
        <taxon>Mammalia</taxon>
        <taxon>Eutheria</taxon>
        <taxon>Laurasiatheria</taxon>
        <taxon>Carnivora</taxon>
        <taxon>Caniformia</taxon>
        <taxon>Canidae</taxon>
        <taxon>Nyctereutes</taxon>
    </lineage>
</organism>
<evidence type="ECO:0000256" key="1">
    <source>
        <dbReference type="ARBA" id="ARBA00006846"/>
    </source>
</evidence>
<feature type="compositionally biased region" description="Low complexity" evidence="2">
    <location>
        <begin position="1"/>
        <end position="11"/>
    </location>
</feature>
<reference evidence="4" key="1">
    <citation type="submission" date="2020-12" db="EMBL/GenBank/DDBJ databases">
        <authorList>
            <consortium name="Molecular Ecology Group"/>
        </authorList>
    </citation>
    <scope>NUCLEOTIDE SEQUENCE</scope>
    <source>
        <strain evidence="4">TBG_1078</strain>
    </source>
</reference>
<evidence type="ECO:0000313" key="4">
    <source>
        <dbReference type="EMBL" id="CAD7690195.1"/>
    </source>
</evidence>
<dbReference type="Pfam" id="PF00125">
    <property type="entry name" value="Histone"/>
    <property type="match status" value="1"/>
</dbReference>
<accession>A0A811ZNC8</accession>
<dbReference type="Gene3D" id="1.10.20.10">
    <property type="entry name" value="Histone, subunit A"/>
    <property type="match status" value="1"/>
</dbReference>
<name>A0A811ZNC8_NYCPR</name>
<dbReference type="PANTHER" id="PTHR23428">
    <property type="entry name" value="HISTONE H2B"/>
    <property type="match status" value="1"/>
</dbReference>
<dbReference type="SUPFAM" id="SSF47113">
    <property type="entry name" value="Histone-fold"/>
    <property type="match status" value="1"/>
</dbReference>
<dbReference type="InterPro" id="IPR009072">
    <property type="entry name" value="Histone-fold"/>
</dbReference>
<dbReference type="InterPro" id="IPR007125">
    <property type="entry name" value="H2A/H2B/H3"/>
</dbReference>
<dbReference type="GO" id="GO:0003677">
    <property type="term" value="F:DNA binding"/>
    <property type="evidence" value="ECO:0007669"/>
    <property type="project" value="InterPro"/>
</dbReference>